<dbReference type="PANTHER" id="PTHR35936:SF35">
    <property type="entry name" value="L-CYSTINE-BINDING PROTEIN TCYJ"/>
    <property type="match status" value="1"/>
</dbReference>
<evidence type="ECO:0000259" key="2">
    <source>
        <dbReference type="SMART" id="SM00062"/>
    </source>
</evidence>
<dbReference type="SMART" id="SM00062">
    <property type="entry name" value="PBPb"/>
    <property type="match status" value="1"/>
</dbReference>
<feature type="domain" description="Solute-binding protein family 3/N-terminal" evidence="2">
    <location>
        <begin position="52"/>
        <end position="282"/>
    </location>
</feature>
<proteinExistence type="predicted"/>
<name>A0A135HZQ1_9HYPH</name>
<dbReference type="InterPro" id="IPR001638">
    <property type="entry name" value="Solute-binding_3/MltF_N"/>
</dbReference>
<keyword evidence="4" id="KW-1185">Reference proteome</keyword>
<protein>
    <submittedName>
        <fullName evidence="3">Amino acid ABC transporter</fullName>
    </submittedName>
</protein>
<evidence type="ECO:0000313" key="3">
    <source>
        <dbReference type="EMBL" id="KXF78686.1"/>
    </source>
</evidence>
<dbReference type="PANTHER" id="PTHR35936">
    <property type="entry name" value="MEMBRANE-BOUND LYTIC MUREIN TRANSGLYCOSYLASE F"/>
    <property type="match status" value="1"/>
</dbReference>
<keyword evidence="1" id="KW-0732">Signal</keyword>
<evidence type="ECO:0000313" key="4">
    <source>
        <dbReference type="Proteomes" id="UP000070107"/>
    </source>
</evidence>
<dbReference type="OrthoDB" id="9796586at2"/>
<dbReference type="Gene3D" id="3.40.190.10">
    <property type="entry name" value="Periplasmic binding protein-like II"/>
    <property type="match status" value="2"/>
</dbReference>
<organism evidence="3 4">
    <name type="scientific">Paramesorhizobium deserti</name>
    <dbReference type="NCBI Taxonomy" id="1494590"/>
    <lineage>
        <taxon>Bacteria</taxon>
        <taxon>Pseudomonadati</taxon>
        <taxon>Pseudomonadota</taxon>
        <taxon>Alphaproteobacteria</taxon>
        <taxon>Hyphomicrobiales</taxon>
        <taxon>Phyllobacteriaceae</taxon>
        <taxon>Paramesorhizobium</taxon>
    </lineage>
</organism>
<dbReference type="SUPFAM" id="SSF53850">
    <property type="entry name" value="Periplasmic binding protein-like II"/>
    <property type="match status" value="1"/>
</dbReference>
<sequence>MKSSAFISSLILSAGFVIGVPALPVTAGQPNIPTFWDPHERIAKPDISRLRRLRFLTSVNFPPFNFIDSGGKLAGYNIDLARAICDELAISDICQIEAMPWSELRDRLKAGDGEAIIAGLEPTAEGRAEFAFSRPYLGLPARFVTQHTATLNEPLGQNLRGKRTGVVTGTAHEAMLRRYFPDADIVGYTQRDQLLADLKAGKLDAVFGDGMTLSFWLDGNASEGCCAFSGGPYLSPQFLGEGMTIAVAGDNPQLAAAFDYALKALEEKGVMTELYLRYFPVGFY</sequence>
<dbReference type="Pfam" id="PF00497">
    <property type="entry name" value="SBP_bac_3"/>
    <property type="match status" value="1"/>
</dbReference>
<dbReference type="EMBL" id="LNTU01000001">
    <property type="protein sequence ID" value="KXF78686.1"/>
    <property type="molecule type" value="Genomic_DNA"/>
</dbReference>
<reference evidence="3 4" key="1">
    <citation type="submission" date="2015-11" db="EMBL/GenBank/DDBJ databases">
        <title>Draft genome sequence of Paramesorhizobium deserti A-3-E, a strain highly resistant to diverse beta-lactam antibiotics.</title>
        <authorList>
            <person name="Lv R."/>
            <person name="Yang X."/>
            <person name="Fang N."/>
            <person name="Guo J."/>
            <person name="Luo X."/>
            <person name="Peng F."/>
            <person name="Yang R."/>
            <person name="Cui Y."/>
            <person name="Fang C."/>
            <person name="Song Y."/>
        </authorList>
    </citation>
    <scope>NUCLEOTIDE SEQUENCE [LARGE SCALE GENOMIC DNA]</scope>
    <source>
        <strain evidence="3 4">A-3-E</strain>
    </source>
</reference>
<dbReference type="STRING" id="1494590.ATN84_02580"/>
<accession>A0A135HZQ1</accession>
<dbReference type="Proteomes" id="UP000070107">
    <property type="component" value="Unassembled WGS sequence"/>
</dbReference>
<dbReference type="AlphaFoldDB" id="A0A135HZQ1"/>
<comment type="caution">
    <text evidence="3">The sequence shown here is derived from an EMBL/GenBank/DDBJ whole genome shotgun (WGS) entry which is preliminary data.</text>
</comment>
<dbReference type="RefSeq" id="WP_068879955.1">
    <property type="nucleotide sequence ID" value="NZ_LNTU01000001.1"/>
</dbReference>
<evidence type="ECO:0000256" key="1">
    <source>
        <dbReference type="ARBA" id="ARBA00022729"/>
    </source>
</evidence>
<gene>
    <name evidence="3" type="ORF">ATN84_02580</name>
</gene>